<keyword evidence="4" id="KW-1185">Reference proteome</keyword>
<dbReference type="Gene3D" id="3.30.710.10">
    <property type="entry name" value="Potassium Channel Kv1.1, Chain A"/>
    <property type="match status" value="1"/>
</dbReference>
<evidence type="ECO:0000259" key="2">
    <source>
        <dbReference type="PROSITE" id="PS51886"/>
    </source>
</evidence>
<dbReference type="Proteomes" id="UP000265703">
    <property type="component" value="Unassembled WGS sequence"/>
</dbReference>
<reference evidence="3 4" key="1">
    <citation type="submission" date="2018-06" db="EMBL/GenBank/DDBJ databases">
        <title>Comparative genomics reveals the genomic features of Rhizophagus irregularis, R. cerebriforme, R. diaphanum and Gigaspora rosea, and their symbiotic lifestyle signature.</title>
        <authorList>
            <person name="Morin E."/>
            <person name="San Clemente H."/>
            <person name="Chen E.C.H."/>
            <person name="De La Providencia I."/>
            <person name="Hainaut M."/>
            <person name="Kuo A."/>
            <person name="Kohler A."/>
            <person name="Murat C."/>
            <person name="Tang N."/>
            <person name="Roy S."/>
            <person name="Loubradou J."/>
            <person name="Henrissat B."/>
            <person name="Grigoriev I.V."/>
            <person name="Corradi N."/>
            <person name="Roux C."/>
            <person name="Martin F.M."/>
        </authorList>
    </citation>
    <scope>NUCLEOTIDE SEQUENCE [LARGE SCALE GENOMIC DNA]</scope>
    <source>
        <strain evidence="3 4">DAOM 227022</strain>
    </source>
</reference>
<dbReference type="PANTHER" id="PTHR24410:SF23">
    <property type="entry name" value="BTB DOMAIN-CONTAINING PROTEIN-RELATED"/>
    <property type="match status" value="1"/>
</dbReference>
<dbReference type="PANTHER" id="PTHR24410">
    <property type="entry name" value="HL07962P-RELATED"/>
    <property type="match status" value="1"/>
</dbReference>
<name>A0A397SX76_9GLOM</name>
<evidence type="ECO:0000313" key="4">
    <source>
        <dbReference type="Proteomes" id="UP000265703"/>
    </source>
</evidence>
<accession>A0A397SX76</accession>
<proteinExistence type="predicted"/>
<gene>
    <name evidence="3" type="ORF">C1645_805629</name>
</gene>
<comment type="caution">
    <text evidence="3">The sequence shown here is derived from an EMBL/GenBank/DDBJ whole genome shotgun (WGS) entry which is preliminary data.</text>
</comment>
<evidence type="ECO:0008006" key="5">
    <source>
        <dbReference type="Google" id="ProtNLM"/>
    </source>
</evidence>
<dbReference type="InterPro" id="IPR000210">
    <property type="entry name" value="BTB/POZ_dom"/>
</dbReference>
<dbReference type="InterPro" id="IPR006571">
    <property type="entry name" value="TLDc_dom"/>
</dbReference>
<organism evidence="3 4">
    <name type="scientific">Glomus cerebriforme</name>
    <dbReference type="NCBI Taxonomy" id="658196"/>
    <lineage>
        <taxon>Eukaryota</taxon>
        <taxon>Fungi</taxon>
        <taxon>Fungi incertae sedis</taxon>
        <taxon>Mucoromycota</taxon>
        <taxon>Glomeromycotina</taxon>
        <taxon>Glomeromycetes</taxon>
        <taxon>Glomerales</taxon>
        <taxon>Glomeraceae</taxon>
        <taxon>Glomus</taxon>
    </lineage>
</organism>
<dbReference type="InterPro" id="IPR011333">
    <property type="entry name" value="SKP1/BTB/POZ_sf"/>
</dbReference>
<dbReference type="PROSITE" id="PS51886">
    <property type="entry name" value="TLDC"/>
    <property type="match status" value="1"/>
</dbReference>
<dbReference type="SMART" id="SM00225">
    <property type="entry name" value="BTB"/>
    <property type="match status" value="1"/>
</dbReference>
<protein>
    <recommendedName>
        <fullName evidence="5">BTB/POZ domain-containing protein</fullName>
    </recommendedName>
</protein>
<feature type="domain" description="TLDc" evidence="2">
    <location>
        <begin position="305"/>
        <end position="469"/>
    </location>
</feature>
<dbReference type="SUPFAM" id="SSF54695">
    <property type="entry name" value="POZ domain"/>
    <property type="match status" value="1"/>
</dbReference>
<sequence>MNSITNFFQTLSNDLKKLINDVDESKIVNIKIGKYPKIEDFRAHSNILMVRSPYFKDKLSGQVSVDENNMIVERIQEIDVDSFPIVLEYIYTGVLDLSTITSQGLFDMLIGINILKLDELSYHLQDYLIFKHSTWIQKNYVQILSKIFEKKDDYAKLLFHCMEEICESPKLLFSLKDFITLDKDIFYTILDQETLQCDEIIVWESLIKWSIAQSPTINYKNDSQDIFDTSNWSNDEFEILKNIIEKFLPCVHFFEINSKDFYTKIRPFKQTLSVDMYEEILAYHMKETKRKSTKLWPRLSKIDSIIIKSKHATNLINLINNYYSLQNKKISFSLLYRASKDGFNPGIFRNQCNDQGPSLALIKLQNNTKIIGGYNPLGWKKLDPKDKNDYIKSFLFSFDLNLDIRSIKCVNVKNPNNAFNNQLIQSLHFGTTDLIINGKSGTCNVNDFQDSIINLENFNVENIEVFAVKMK</sequence>
<dbReference type="PROSITE" id="PS50097">
    <property type="entry name" value="BTB"/>
    <property type="match status" value="1"/>
</dbReference>
<dbReference type="Pfam" id="PF00651">
    <property type="entry name" value="BTB"/>
    <property type="match status" value="1"/>
</dbReference>
<feature type="domain" description="BTB" evidence="1">
    <location>
        <begin position="26"/>
        <end position="99"/>
    </location>
</feature>
<evidence type="ECO:0000259" key="1">
    <source>
        <dbReference type="PROSITE" id="PS50097"/>
    </source>
</evidence>
<dbReference type="AlphaFoldDB" id="A0A397SX76"/>
<dbReference type="OrthoDB" id="25620at2759"/>
<evidence type="ECO:0000313" key="3">
    <source>
        <dbReference type="EMBL" id="RIA90658.1"/>
    </source>
</evidence>
<dbReference type="Pfam" id="PF07534">
    <property type="entry name" value="TLD"/>
    <property type="match status" value="1"/>
</dbReference>
<dbReference type="InterPro" id="IPR051481">
    <property type="entry name" value="BTB-POZ/Galectin-3-binding"/>
</dbReference>
<dbReference type="EMBL" id="QKYT01000175">
    <property type="protein sequence ID" value="RIA90658.1"/>
    <property type="molecule type" value="Genomic_DNA"/>
</dbReference>
<dbReference type="CDD" id="cd18186">
    <property type="entry name" value="BTB_POZ_ZBTB_KLHL-like"/>
    <property type="match status" value="1"/>
</dbReference>